<accession>A0ABS9KNP1</accession>
<dbReference type="GO" id="GO:0016874">
    <property type="term" value="F:ligase activity"/>
    <property type="evidence" value="ECO:0007669"/>
    <property type="project" value="UniProtKB-KW"/>
</dbReference>
<reference evidence="1" key="1">
    <citation type="submission" date="2022-01" db="EMBL/GenBank/DDBJ databases">
        <authorList>
            <person name="Jo J.-H."/>
            <person name="Im W.-T."/>
        </authorList>
    </citation>
    <scope>NUCLEOTIDE SEQUENCE</scope>
    <source>
        <strain evidence="1">NA20</strain>
    </source>
</reference>
<evidence type="ECO:0000313" key="1">
    <source>
        <dbReference type="EMBL" id="MCG2613943.1"/>
    </source>
</evidence>
<evidence type="ECO:0000313" key="2">
    <source>
        <dbReference type="Proteomes" id="UP001165367"/>
    </source>
</evidence>
<proteinExistence type="predicted"/>
<name>A0ABS9KNP1_9BACT</name>
<dbReference type="Proteomes" id="UP001165367">
    <property type="component" value="Unassembled WGS sequence"/>
</dbReference>
<dbReference type="Pfam" id="PF13563">
    <property type="entry name" value="2_5_RNA_ligase2"/>
    <property type="match status" value="1"/>
</dbReference>
<sequence length="208" mass="24316">MLQATIQQRRPGVAWKDWTDVYNTAPVRQDEFEYLLVIHPDMDVYSKVLAERQYFNQRYPDKESVRSKPHIAVAGFVARDSMEETLIRWIQRVCSTHKSFDVTLNNYSGIPPHTVYLRVQDHLPFDLLTQKLNVIGEYIQSNGCPPVKWTARPHLSFAGQLAEDVYERAMRDYSQRFFFETFTASELVLLKKIPGEACKIINIFRLMP</sequence>
<comment type="caution">
    <text evidence="1">The sequence shown here is derived from an EMBL/GenBank/DDBJ whole genome shotgun (WGS) entry which is preliminary data.</text>
</comment>
<dbReference type="Gene3D" id="3.90.1140.10">
    <property type="entry name" value="Cyclic phosphodiesterase"/>
    <property type="match status" value="1"/>
</dbReference>
<organism evidence="1 2">
    <name type="scientific">Terrimonas ginsenosidimutans</name>
    <dbReference type="NCBI Taxonomy" id="2908004"/>
    <lineage>
        <taxon>Bacteria</taxon>
        <taxon>Pseudomonadati</taxon>
        <taxon>Bacteroidota</taxon>
        <taxon>Chitinophagia</taxon>
        <taxon>Chitinophagales</taxon>
        <taxon>Chitinophagaceae</taxon>
        <taxon>Terrimonas</taxon>
    </lineage>
</organism>
<dbReference type="EMBL" id="JAKLTR010000003">
    <property type="protein sequence ID" value="MCG2613943.1"/>
    <property type="molecule type" value="Genomic_DNA"/>
</dbReference>
<protein>
    <submittedName>
        <fullName evidence="1">2'-5' RNA ligase family protein</fullName>
    </submittedName>
</protein>
<dbReference type="InterPro" id="IPR009097">
    <property type="entry name" value="Cyclic_Pdiesterase"/>
</dbReference>
<dbReference type="SUPFAM" id="SSF55144">
    <property type="entry name" value="LigT-like"/>
    <property type="match status" value="1"/>
</dbReference>
<keyword evidence="1" id="KW-0436">Ligase</keyword>
<gene>
    <name evidence="1" type="ORF">LZZ85_06605</name>
</gene>
<dbReference type="RefSeq" id="WP_237869894.1">
    <property type="nucleotide sequence ID" value="NZ_JAKLTR010000003.1"/>
</dbReference>
<keyword evidence="2" id="KW-1185">Reference proteome</keyword>